<evidence type="ECO:0000313" key="6">
    <source>
        <dbReference type="Proteomes" id="UP001583177"/>
    </source>
</evidence>
<name>A0ABR3XQG4_9PEZI</name>
<dbReference type="PANTHER" id="PTHR44169">
    <property type="entry name" value="NADPH-DEPENDENT 1-ACYLDIHYDROXYACETONE PHOSPHATE REDUCTASE"/>
    <property type="match status" value="1"/>
</dbReference>
<evidence type="ECO:0000256" key="4">
    <source>
        <dbReference type="RuleBase" id="RU000363"/>
    </source>
</evidence>
<evidence type="ECO:0000256" key="3">
    <source>
        <dbReference type="ARBA" id="ARBA00023002"/>
    </source>
</evidence>
<dbReference type="PROSITE" id="PS00061">
    <property type="entry name" value="ADH_SHORT"/>
    <property type="match status" value="1"/>
</dbReference>
<dbReference type="InterPro" id="IPR002347">
    <property type="entry name" value="SDR_fam"/>
</dbReference>
<sequence length="288" mass="30188">MSTKSILVTGCSAGGIGDALALALALQGHHVFATARNPAKVPETLSSLSKVTVLKLDVSSAESVTEAAKAVAESGQGLDVLVNNAGCGYAQPILDIDIAKAQRLFDTNLWGPIRMVQAFADLLIASKGRVVNISSVGAIVNTPWIAAYASSKAALNSMSDTLRLELSPFGVSVVTVMAGVVDSEFHANDPDFELPPSSRYAPIKDAIASWASGKAKPKGCSAQEFAEALVVDVIGSKRPAVYRGPRAGAVKFVTIWLPTWLVDFFMSQGQGLKELSQKVAEDVSKGEN</sequence>
<organism evidence="5 6">
    <name type="scientific">Diaporthe australafricana</name>
    <dbReference type="NCBI Taxonomy" id="127596"/>
    <lineage>
        <taxon>Eukaryota</taxon>
        <taxon>Fungi</taxon>
        <taxon>Dikarya</taxon>
        <taxon>Ascomycota</taxon>
        <taxon>Pezizomycotina</taxon>
        <taxon>Sordariomycetes</taxon>
        <taxon>Sordariomycetidae</taxon>
        <taxon>Diaporthales</taxon>
        <taxon>Diaporthaceae</taxon>
        <taxon>Diaporthe</taxon>
    </lineage>
</organism>
<dbReference type="PRINTS" id="PR00081">
    <property type="entry name" value="GDHRDH"/>
</dbReference>
<dbReference type="Proteomes" id="UP001583177">
    <property type="component" value="Unassembled WGS sequence"/>
</dbReference>
<dbReference type="Pfam" id="PF00106">
    <property type="entry name" value="adh_short"/>
    <property type="match status" value="1"/>
</dbReference>
<keyword evidence="6" id="KW-1185">Reference proteome</keyword>
<evidence type="ECO:0000256" key="1">
    <source>
        <dbReference type="ARBA" id="ARBA00006484"/>
    </source>
</evidence>
<evidence type="ECO:0008006" key="7">
    <source>
        <dbReference type="Google" id="ProtNLM"/>
    </source>
</evidence>
<keyword evidence="2" id="KW-0521">NADP</keyword>
<dbReference type="PANTHER" id="PTHR44169:SF6">
    <property type="entry name" value="NADPH-DEPENDENT 1-ACYLDIHYDROXYACETONE PHOSPHATE REDUCTASE"/>
    <property type="match status" value="1"/>
</dbReference>
<dbReference type="InterPro" id="IPR036291">
    <property type="entry name" value="NAD(P)-bd_dom_sf"/>
</dbReference>
<dbReference type="Gene3D" id="3.40.50.720">
    <property type="entry name" value="NAD(P)-binding Rossmann-like Domain"/>
    <property type="match status" value="1"/>
</dbReference>
<comment type="similarity">
    <text evidence="1 4">Belongs to the short-chain dehydrogenases/reductases (SDR) family.</text>
</comment>
<comment type="caution">
    <text evidence="5">The sequence shown here is derived from an EMBL/GenBank/DDBJ whole genome shotgun (WGS) entry which is preliminary data.</text>
</comment>
<keyword evidence="3" id="KW-0560">Oxidoreductase</keyword>
<reference evidence="5 6" key="1">
    <citation type="journal article" date="2024" name="IMA Fungus">
        <title>IMA Genome - F19 : A genome assembly and annotation guide to empower mycologists, including annotated draft genome sequences of Ceratocystis pirilliformis, Diaporthe australafricana, Fusarium ophioides, Paecilomyces lecythidis, and Sporothrix stenoceras.</title>
        <authorList>
            <person name="Aylward J."/>
            <person name="Wilson A.M."/>
            <person name="Visagie C.M."/>
            <person name="Spraker J."/>
            <person name="Barnes I."/>
            <person name="Buitendag C."/>
            <person name="Ceriani C."/>
            <person name="Del Mar Angel L."/>
            <person name="du Plessis D."/>
            <person name="Fuchs T."/>
            <person name="Gasser K."/>
            <person name="Kramer D."/>
            <person name="Li W."/>
            <person name="Munsamy K."/>
            <person name="Piso A."/>
            <person name="Price J.L."/>
            <person name="Sonnekus B."/>
            <person name="Thomas C."/>
            <person name="van der Nest A."/>
            <person name="van Dijk A."/>
            <person name="van Heerden A."/>
            <person name="van Vuuren N."/>
            <person name="Yilmaz N."/>
            <person name="Duong T.A."/>
            <person name="van der Merwe N.A."/>
            <person name="Wingfield M.J."/>
            <person name="Wingfield B.D."/>
        </authorList>
    </citation>
    <scope>NUCLEOTIDE SEQUENCE [LARGE SCALE GENOMIC DNA]</scope>
    <source>
        <strain evidence="5 6">CMW 18300</strain>
    </source>
</reference>
<dbReference type="EMBL" id="JAWRVE010000012">
    <property type="protein sequence ID" value="KAL1878229.1"/>
    <property type="molecule type" value="Genomic_DNA"/>
</dbReference>
<dbReference type="SUPFAM" id="SSF51735">
    <property type="entry name" value="NAD(P)-binding Rossmann-fold domains"/>
    <property type="match status" value="1"/>
</dbReference>
<protein>
    <recommendedName>
        <fullName evidence="7">Oxidoreductase</fullName>
    </recommendedName>
</protein>
<gene>
    <name evidence="5" type="ORF">Daus18300_002146</name>
</gene>
<proteinExistence type="inferred from homology"/>
<evidence type="ECO:0000313" key="5">
    <source>
        <dbReference type="EMBL" id="KAL1878229.1"/>
    </source>
</evidence>
<dbReference type="PRINTS" id="PR00080">
    <property type="entry name" value="SDRFAMILY"/>
</dbReference>
<evidence type="ECO:0000256" key="2">
    <source>
        <dbReference type="ARBA" id="ARBA00022857"/>
    </source>
</evidence>
<dbReference type="InterPro" id="IPR020904">
    <property type="entry name" value="Sc_DH/Rdtase_CS"/>
</dbReference>
<accession>A0ABR3XQG4</accession>
<dbReference type="CDD" id="cd05374">
    <property type="entry name" value="17beta-HSD-like_SDR_c"/>
    <property type="match status" value="1"/>
</dbReference>